<gene>
    <name evidence="3" type="ORF">J3U88_23505</name>
</gene>
<dbReference type="AlphaFoldDB" id="A0A8J7QCX2"/>
<protein>
    <submittedName>
        <fullName evidence="3">Uncharacterized protein</fullName>
    </submittedName>
</protein>
<feature type="signal peptide" evidence="2">
    <location>
        <begin position="1"/>
        <end position="29"/>
    </location>
</feature>
<proteinExistence type="predicted"/>
<feature type="region of interest" description="Disordered" evidence="1">
    <location>
        <begin position="452"/>
        <end position="472"/>
    </location>
</feature>
<sequence>MLLHRAVFRPPVSILLFFSVFTLTSPLTAQTPVVTQTFTLHPGWNAVYLEVDPLNGGAPADWFGDLPVIALWTHHQPESRVQFIDDPNAGLWNRPGWRVWVPAGTADRAVNLHRLQAQRGYLIELGGDQRRRLSITGRPVNRQPKWQARAYNLRGFPVDAAAPPRFRDYFAAEPALAAGEVVRLQRDGQWEPVNPNSLIEPGVAYWVYAGNAVDFSGPLRQTVDAESLSFFDGGNTRRLSIQNPVPGRALTLSWADPNRGVPIMVRAFNAETAEHSWRPFLPGSYTTDSQGRLDLRLAVDRDALNGDNGAGVLTVLEPEGTRLWLPVDASDLAAAVTRAKRAPAHQGLWVGTVTINQVSHHEPVAEGESRLESVGRPLQYRLLVHVDAAGNARLLKQVVQMWRRAELESVSDPDNPGDTHLQVVQPGETVLLTDKRGFYRLSVVDRRNETRGLGRRRRNGQLQRFGDHGGRL</sequence>
<dbReference type="RefSeq" id="WP_207861443.1">
    <property type="nucleotide sequence ID" value="NZ_JAFREP010000024.1"/>
</dbReference>
<reference evidence="3" key="1">
    <citation type="submission" date="2021-03" db="EMBL/GenBank/DDBJ databases">
        <authorList>
            <person name="Wang G."/>
        </authorList>
    </citation>
    <scope>NUCLEOTIDE SEQUENCE</scope>
    <source>
        <strain evidence="3">KCTC 12899</strain>
    </source>
</reference>
<name>A0A8J7QCX2_9BACT</name>
<evidence type="ECO:0000256" key="2">
    <source>
        <dbReference type="SAM" id="SignalP"/>
    </source>
</evidence>
<evidence type="ECO:0000313" key="4">
    <source>
        <dbReference type="Proteomes" id="UP000664417"/>
    </source>
</evidence>
<comment type="caution">
    <text evidence="3">The sequence shown here is derived from an EMBL/GenBank/DDBJ whole genome shotgun (WGS) entry which is preliminary data.</text>
</comment>
<feature type="chain" id="PRO_5035317023" evidence="2">
    <location>
        <begin position="30"/>
        <end position="472"/>
    </location>
</feature>
<evidence type="ECO:0000256" key="1">
    <source>
        <dbReference type="SAM" id="MobiDB-lite"/>
    </source>
</evidence>
<accession>A0A8J7QCX2</accession>
<evidence type="ECO:0000313" key="3">
    <source>
        <dbReference type="EMBL" id="MBO1321469.1"/>
    </source>
</evidence>
<keyword evidence="4" id="KW-1185">Reference proteome</keyword>
<dbReference type="EMBL" id="JAFREP010000024">
    <property type="protein sequence ID" value="MBO1321469.1"/>
    <property type="molecule type" value="Genomic_DNA"/>
</dbReference>
<organism evidence="3 4">
    <name type="scientific">Acanthopleuribacter pedis</name>
    <dbReference type="NCBI Taxonomy" id="442870"/>
    <lineage>
        <taxon>Bacteria</taxon>
        <taxon>Pseudomonadati</taxon>
        <taxon>Acidobacteriota</taxon>
        <taxon>Holophagae</taxon>
        <taxon>Acanthopleuribacterales</taxon>
        <taxon>Acanthopleuribacteraceae</taxon>
        <taxon>Acanthopleuribacter</taxon>
    </lineage>
</organism>
<dbReference type="Proteomes" id="UP000664417">
    <property type="component" value="Unassembled WGS sequence"/>
</dbReference>
<keyword evidence="2" id="KW-0732">Signal</keyword>